<feature type="compositionally biased region" description="Polar residues" evidence="1">
    <location>
        <begin position="209"/>
        <end position="230"/>
    </location>
</feature>
<keyword evidence="3" id="KW-1185">Reference proteome</keyword>
<feature type="compositionally biased region" description="Polar residues" evidence="1">
    <location>
        <begin position="246"/>
        <end position="260"/>
    </location>
</feature>
<proteinExistence type="predicted"/>
<dbReference type="Proteomes" id="UP000785200">
    <property type="component" value="Unassembled WGS sequence"/>
</dbReference>
<reference evidence="2" key="1">
    <citation type="submission" date="2019-07" db="EMBL/GenBank/DDBJ databases">
        <title>Hyphodiscus hymeniophilus genome sequencing and assembly.</title>
        <authorList>
            <person name="Kramer G."/>
            <person name="Nodwell J."/>
        </authorList>
    </citation>
    <scope>NUCLEOTIDE SEQUENCE</scope>
    <source>
        <strain evidence="2">ATCC 34498</strain>
    </source>
</reference>
<comment type="caution">
    <text evidence="2">The sequence shown here is derived from an EMBL/GenBank/DDBJ whole genome shotgun (WGS) entry which is preliminary data.</text>
</comment>
<dbReference type="EMBL" id="VNKQ01000018">
    <property type="protein sequence ID" value="KAG0645451.1"/>
    <property type="molecule type" value="Genomic_DNA"/>
</dbReference>
<dbReference type="AlphaFoldDB" id="A0A9P6SPJ8"/>
<feature type="compositionally biased region" description="Low complexity" evidence="1">
    <location>
        <begin position="193"/>
        <end position="203"/>
    </location>
</feature>
<dbReference type="OrthoDB" id="5232891at2759"/>
<organism evidence="2 3">
    <name type="scientific">Hyphodiscus hymeniophilus</name>
    <dbReference type="NCBI Taxonomy" id="353542"/>
    <lineage>
        <taxon>Eukaryota</taxon>
        <taxon>Fungi</taxon>
        <taxon>Dikarya</taxon>
        <taxon>Ascomycota</taxon>
        <taxon>Pezizomycotina</taxon>
        <taxon>Leotiomycetes</taxon>
        <taxon>Helotiales</taxon>
        <taxon>Hyphodiscaceae</taxon>
        <taxon>Hyphodiscus</taxon>
    </lineage>
</organism>
<evidence type="ECO:0000256" key="1">
    <source>
        <dbReference type="SAM" id="MobiDB-lite"/>
    </source>
</evidence>
<feature type="region of interest" description="Disordered" evidence="1">
    <location>
        <begin position="193"/>
        <end position="274"/>
    </location>
</feature>
<accession>A0A9P6SPJ8</accession>
<evidence type="ECO:0000313" key="2">
    <source>
        <dbReference type="EMBL" id="KAG0645451.1"/>
    </source>
</evidence>
<gene>
    <name evidence="2" type="ORF">D0Z07_8627</name>
</gene>
<evidence type="ECO:0000313" key="3">
    <source>
        <dbReference type="Proteomes" id="UP000785200"/>
    </source>
</evidence>
<name>A0A9P6SPJ8_9HELO</name>
<protein>
    <submittedName>
        <fullName evidence="2">Uncharacterized protein</fullName>
    </submittedName>
</protein>
<sequence length="404" mass="45297">MTSLIAYLLGRQPCFPANSTLADNGHQPLHRERNRLKKEPPPEIFFSCEDLQDTLHCQSSLTWRPNNSNATVVYSDHPEPQLPPPSQPSMKLYQPKEPTSLFVQYELMLEEPRRTRAKTPVHRIGQLEKKSCKLQQDIDASIALAQQYQAVLPSRESTPCPQSTEPAIRRNGLRRVKCQDSLRALVKTPPITTDSVSFVSSDTRANDYPNGTSPETSSTSRHLTMESCSDSPRPLAGRFPRESFDSHFSTNSSDSETLLGSDSEKSPSSPISHDFPHDFSYSDLVAHKPIQGSNIHDDILDLTMPESDIGMQLTMDLLTNDLATVLHREHPLELGNRASGLQILLMIEAYESLQQKLRQEPAHVTGQEEEHVSDVMDHWLHALRSVYQKSISGAGRDQQEAVAF</sequence>